<keyword evidence="2" id="KW-0175">Coiled coil</keyword>
<evidence type="ECO:0000313" key="5">
    <source>
        <dbReference type="EMBL" id="TCS37947.1"/>
    </source>
</evidence>
<accession>A0A4R3HX98</accession>
<feature type="region of interest" description="Disordered" evidence="3">
    <location>
        <begin position="75"/>
        <end position="138"/>
    </location>
</feature>
<protein>
    <recommendedName>
        <fullName evidence="7">Acetate kinase</fullName>
    </recommendedName>
</protein>
<keyword evidence="6" id="KW-1185">Reference proteome</keyword>
<feature type="chain" id="PRO_5020232490" description="Acetate kinase" evidence="4">
    <location>
        <begin position="27"/>
        <end position="452"/>
    </location>
</feature>
<feature type="coiled-coil region" evidence="2">
    <location>
        <begin position="36"/>
        <end position="70"/>
    </location>
</feature>
<proteinExistence type="predicted"/>
<evidence type="ECO:0000256" key="4">
    <source>
        <dbReference type="SAM" id="SignalP"/>
    </source>
</evidence>
<dbReference type="Proteomes" id="UP000295382">
    <property type="component" value="Unassembled WGS sequence"/>
</dbReference>
<dbReference type="RefSeq" id="WP_132258012.1">
    <property type="nucleotide sequence ID" value="NZ_SLZQ01000003.1"/>
</dbReference>
<dbReference type="AlphaFoldDB" id="A0A4R3HX98"/>
<dbReference type="EMBL" id="SLZQ01000003">
    <property type="protein sequence ID" value="TCS37947.1"/>
    <property type="molecule type" value="Genomic_DNA"/>
</dbReference>
<feature type="signal peptide" evidence="4">
    <location>
        <begin position="1"/>
        <end position="26"/>
    </location>
</feature>
<reference evidence="5 6" key="1">
    <citation type="submission" date="2019-03" db="EMBL/GenBank/DDBJ databases">
        <title>Genomic Encyclopedia of Type Strains, Phase IV (KMG-IV): sequencing the most valuable type-strain genomes for metagenomic binning, comparative biology and taxonomic classification.</title>
        <authorList>
            <person name="Goeker M."/>
        </authorList>
    </citation>
    <scope>NUCLEOTIDE SEQUENCE [LARGE SCALE GENOMIC DNA]</scope>
    <source>
        <strain evidence="5 6">DSM 7445</strain>
    </source>
</reference>
<evidence type="ECO:0000313" key="6">
    <source>
        <dbReference type="Proteomes" id="UP000295382"/>
    </source>
</evidence>
<comment type="caution">
    <text evidence="5">The sequence shown here is derived from an EMBL/GenBank/DDBJ whole genome shotgun (WGS) entry which is preliminary data.</text>
</comment>
<evidence type="ECO:0008006" key="7">
    <source>
        <dbReference type="Google" id="ProtNLM"/>
    </source>
</evidence>
<dbReference type="SUPFAM" id="SSF56925">
    <property type="entry name" value="OMPA-like"/>
    <property type="match status" value="1"/>
</dbReference>
<evidence type="ECO:0000256" key="3">
    <source>
        <dbReference type="SAM" id="MobiDB-lite"/>
    </source>
</evidence>
<sequence>MKKEALQTAGALCCSLLALTSGMANAEGMQHATPDQQALQRQIAEQAEQIETLKRAVAEQEANLAKLRRAVAGDTLDIQRGRGPENAVSQSQARQPAPAAPPAPAQQTAQANQANTAAQTNQAGGLPQREQQESRPAEVAQIFEQPGVLTPTGKYVLEPSLQYSYSSANRVALIGYTVIPALLVGLIDVREVKRNTVTAALTGRLGLTNRFELEARIPYVYRYDSTVSREIATGTAADQTFNASGHNIGDIEVGARYQLNDGGVDKPYYIGTLRFKSRTGRDPFEVVTDCSQRCVGNTTGTGLPLQLPTGSGFYSLQGGLTWLFASDPAVFFGSVTYLHNFKRTNVSRTVLNGEREFLGSIEPGGIIGFNFGMGLALNDKTSFSIGYDHSSLGRTKQNGVNVPGSVRTQLGTLLLGYSYRLNEKRTLSVAVGAGLTRDTPDLTLSVKMPISY</sequence>
<evidence type="ECO:0000256" key="1">
    <source>
        <dbReference type="ARBA" id="ARBA00004442"/>
    </source>
</evidence>
<name>A0A4R3HX98_PAULE</name>
<keyword evidence="4" id="KW-0732">Signal</keyword>
<feature type="compositionally biased region" description="Low complexity" evidence="3">
    <location>
        <begin position="105"/>
        <end position="123"/>
    </location>
</feature>
<dbReference type="OrthoDB" id="5297564at2"/>
<organism evidence="5 6">
    <name type="scientific">Paucimonas lemoignei</name>
    <name type="common">Pseudomonas lemoignei</name>
    <dbReference type="NCBI Taxonomy" id="29443"/>
    <lineage>
        <taxon>Bacteria</taxon>
        <taxon>Pseudomonadati</taxon>
        <taxon>Pseudomonadota</taxon>
        <taxon>Betaproteobacteria</taxon>
        <taxon>Burkholderiales</taxon>
        <taxon>Burkholderiaceae</taxon>
        <taxon>Paucimonas</taxon>
    </lineage>
</organism>
<evidence type="ECO:0000256" key="2">
    <source>
        <dbReference type="SAM" id="Coils"/>
    </source>
</evidence>
<gene>
    <name evidence="5" type="ORF">EDC30_103239</name>
</gene>
<dbReference type="InterPro" id="IPR011250">
    <property type="entry name" value="OMP/PagP_B-barrel"/>
</dbReference>
<comment type="subcellular location">
    <subcellularLocation>
        <location evidence="1">Cell outer membrane</location>
    </subcellularLocation>
</comment>
<dbReference type="GO" id="GO:0009279">
    <property type="term" value="C:cell outer membrane"/>
    <property type="evidence" value="ECO:0007669"/>
    <property type="project" value="UniProtKB-SubCell"/>
</dbReference>